<gene>
    <name evidence="1" type="ORF">ACN38_g13054</name>
</gene>
<sequence>FMYLLYDLPIQKVLRHPVNIACIFQHSNQRGKI</sequence>
<proteinExistence type="predicted"/>
<keyword evidence="2" id="KW-1185">Reference proteome</keyword>
<feature type="non-terminal residue" evidence="1">
    <location>
        <position position="1"/>
    </location>
</feature>
<protein>
    <submittedName>
        <fullName evidence="1">Uncharacterized protein</fullName>
    </submittedName>
</protein>
<dbReference type="AlphaFoldDB" id="A0A0M9W9I1"/>
<comment type="caution">
    <text evidence="1">The sequence shown here is derived from an EMBL/GenBank/DDBJ whole genome shotgun (WGS) entry which is preliminary data.</text>
</comment>
<dbReference type="Proteomes" id="UP000037696">
    <property type="component" value="Unassembled WGS sequence"/>
</dbReference>
<evidence type="ECO:0000313" key="2">
    <source>
        <dbReference type="Proteomes" id="UP000037696"/>
    </source>
</evidence>
<reference evidence="1 2" key="1">
    <citation type="submission" date="2015-08" db="EMBL/GenBank/DDBJ databases">
        <title>Genome sequencing of Penicillium nordicum.</title>
        <authorList>
            <person name="Nguyen H.D."/>
            <person name="Seifert K.A."/>
        </authorList>
    </citation>
    <scope>NUCLEOTIDE SEQUENCE [LARGE SCALE GENOMIC DNA]</scope>
    <source>
        <strain evidence="1 2">DAOMC 185683</strain>
    </source>
</reference>
<accession>A0A0M9W9I1</accession>
<dbReference type="EMBL" id="LHQQ01000571">
    <property type="protein sequence ID" value="KOS36225.1"/>
    <property type="molecule type" value="Genomic_DNA"/>
</dbReference>
<name>A0A0M9W9I1_9EURO</name>
<evidence type="ECO:0000313" key="1">
    <source>
        <dbReference type="EMBL" id="KOS36225.1"/>
    </source>
</evidence>
<organism evidence="1 2">
    <name type="scientific">Penicillium nordicum</name>
    <dbReference type="NCBI Taxonomy" id="229535"/>
    <lineage>
        <taxon>Eukaryota</taxon>
        <taxon>Fungi</taxon>
        <taxon>Dikarya</taxon>
        <taxon>Ascomycota</taxon>
        <taxon>Pezizomycotina</taxon>
        <taxon>Eurotiomycetes</taxon>
        <taxon>Eurotiomycetidae</taxon>
        <taxon>Eurotiales</taxon>
        <taxon>Aspergillaceae</taxon>
        <taxon>Penicillium</taxon>
    </lineage>
</organism>